<keyword evidence="1 6" id="KW-0963">Cytoplasm</keyword>
<dbReference type="InterPro" id="IPR011890">
    <property type="entry name" value="SMC_prok"/>
</dbReference>
<evidence type="ECO:0000256" key="5">
    <source>
        <dbReference type="ARBA" id="ARBA00023125"/>
    </source>
</evidence>
<dbReference type="HAMAP" id="MF_01894">
    <property type="entry name" value="Smc_prok"/>
    <property type="match status" value="1"/>
</dbReference>
<feature type="coiled-coil region" evidence="6">
    <location>
        <begin position="695"/>
        <end position="750"/>
    </location>
</feature>
<feature type="coiled-coil region" evidence="6">
    <location>
        <begin position="793"/>
        <end position="895"/>
    </location>
</feature>
<keyword evidence="3 6" id="KW-0067">ATP-binding</keyword>
<dbReference type="InterPro" id="IPR024704">
    <property type="entry name" value="SMC"/>
</dbReference>
<comment type="domain">
    <text evidence="6">Contains large globular domains required for ATP hydrolysis at each terminus and a third globular domain forming a flexible hinge near the middle of the molecule. These domains are separated by coiled-coil structures.</text>
</comment>
<dbReference type="NCBIfam" id="TIGR02168">
    <property type="entry name" value="SMC_prok_B"/>
    <property type="match status" value="1"/>
</dbReference>
<name>A0A3G8LVX9_9GAMM</name>
<keyword evidence="4 6" id="KW-0175">Coiled coil</keyword>
<dbReference type="PANTHER" id="PTHR43977">
    <property type="entry name" value="STRUCTURAL MAINTENANCE OF CHROMOSOMES PROTEIN 3"/>
    <property type="match status" value="1"/>
</dbReference>
<feature type="binding site" evidence="6">
    <location>
        <begin position="32"/>
        <end position="39"/>
    </location>
    <ligand>
        <name>ATP</name>
        <dbReference type="ChEBI" id="CHEBI:30616"/>
    </ligand>
</feature>
<proteinExistence type="inferred from homology"/>
<dbReference type="GO" id="GO:0005737">
    <property type="term" value="C:cytoplasm"/>
    <property type="evidence" value="ECO:0007669"/>
    <property type="project" value="UniProtKB-SubCell"/>
</dbReference>
<dbReference type="Gene3D" id="3.40.50.300">
    <property type="entry name" value="P-loop containing nucleotide triphosphate hydrolases"/>
    <property type="match status" value="2"/>
</dbReference>
<feature type="coiled-coil region" evidence="6">
    <location>
        <begin position="300"/>
        <end position="334"/>
    </location>
</feature>
<dbReference type="InterPro" id="IPR027417">
    <property type="entry name" value="P-loop_NTPase"/>
</dbReference>
<protein>
    <recommendedName>
        <fullName evidence="6">Chromosome partition protein Smc</fullName>
    </recommendedName>
</protein>
<keyword evidence="9" id="KW-1185">Reference proteome</keyword>
<accession>A0A3G8LVX9</accession>
<dbReference type="GO" id="GO:0006260">
    <property type="term" value="P:DNA replication"/>
    <property type="evidence" value="ECO:0007669"/>
    <property type="project" value="UniProtKB-UniRule"/>
</dbReference>
<dbReference type="PIRSF" id="PIRSF005719">
    <property type="entry name" value="SMC"/>
    <property type="match status" value="1"/>
</dbReference>
<feature type="domain" description="RecF/RecN/SMC N-terminal" evidence="7">
    <location>
        <begin position="773"/>
        <end position="1127"/>
    </location>
</feature>
<dbReference type="EMBL" id="CP034015">
    <property type="protein sequence ID" value="AZG72850.1"/>
    <property type="molecule type" value="Genomic_DNA"/>
</dbReference>
<evidence type="ECO:0000313" key="8">
    <source>
        <dbReference type="EMBL" id="AZG72850.1"/>
    </source>
</evidence>
<comment type="function">
    <text evidence="6">Required for chromosome condensation and partitioning.</text>
</comment>
<dbReference type="Proteomes" id="UP000278035">
    <property type="component" value="Chromosome"/>
</dbReference>
<dbReference type="Pfam" id="PF02463">
    <property type="entry name" value="SMC_N"/>
    <property type="match status" value="2"/>
</dbReference>
<feature type="coiled-coil region" evidence="6">
    <location>
        <begin position="426"/>
        <end position="458"/>
    </location>
</feature>
<evidence type="ECO:0000256" key="6">
    <source>
        <dbReference type="HAMAP-Rule" id="MF_01894"/>
    </source>
</evidence>
<evidence type="ECO:0000313" key="9">
    <source>
        <dbReference type="Proteomes" id="UP000278035"/>
    </source>
</evidence>
<comment type="subunit">
    <text evidence="6">Homodimer.</text>
</comment>
<dbReference type="GO" id="GO:0005524">
    <property type="term" value="F:ATP binding"/>
    <property type="evidence" value="ECO:0007669"/>
    <property type="project" value="UniProtKB-UniRule"/>
</dbReference>
<dbReference type="SUPFAM" id="SSF52540">
    <property type="entry name" value="P-loop containing nucleoside triphosphate hydrolases"/>
    <property type="match status" value="1"/>
</dbReference>
<evidence type="ECO:0000256" key="1">
    <source>
        <dbReference type="ARBA" id="ARBA00022490"/>
    </source>
</evidence>
<dbReference type="GO" id="GO:0016887">
    <property type="term" value="F:ATP hydrolysis activity"/>
    <property type="evidence" value="ECO:0007669"/>
    <property type="project" value="InterPro"/>
</dbReference>
<keyword evidence="2 6" id="KW-0547">Nucleotide-binding</keyword>
<evidence type="ECO:0000256" key="4">
    <source>
        <dbReference type="ARBA" id="ARBA00023054"/>
    </source>
</evidence>
<keyword evidence="5 6" id="KW-0238">DNA-binding</keyword>
<feature type="coiled-coil region" evidence="6">
    <location>
        <begin position="170"/>
        <end position="211"/>
    </location>
</feature>
<dbReference type="GO" id="GO:0007062">
    <property type="term" value="P:sister chromatid cohesion"/>
    <property type="evidence" value="ECO:0007669"/>
    <property type="project" value="InterPro"/>
</dbReference>
<evidence type="ECO:0000256" key="2">
    <source>
        <dbReference type="ARBA" id="ARBA00022741"/>
    </source>
</evidence>
<comment type="subcellular location">
    <subcellularLocation>
        <location evidence="6">Cytoplasm</location>
    </subcellularLocation>
</comment>
<organism evidence="8 9">
    <name type="scientific">Shewanella livingstonensis</name>
    <dbReference type="NCBI Taxonomy" id="150120"/>
    <lineage>
        <taxon>Bacteria</taxon>
        <taxon>Pseudomonadati</taxon>
        <taxon>Pseudomonadota</taxon>
        <taxon>Gammaproteobacteria</taxon>
        <taxon>Alteromonadales</taxon>
        <taxon>Shewanellaceae</taxon>
        <taxon>Shewanella</taxon>
    </lineage>
</organism>
<reference evidence="9" key="1">
    <citation type="submission" date="2018-11" db="EMBL/GenBank/DDBJ databases">
        <title>Shewanella sp. M2.</title>
        <authorList>
            <person name="Hwang Y.J."/>
            <person name="Hwang C.Y."/>
        </authorList>
    </citation>
    <scope>NUCLEOTIDE SEQUENCE [LARGE SCALE GENOMIC DNA]</scope>
    <source>
        <strain evidence="9">LMG 19866</strain>
    </source>
</reference>
<evidence type="ECO:0000259" key="7">
    <source>
        <dbReference type="Pfam" id="PF02463"/>
    </source>
</evidence>
<evidence type="ECO:0000256" key="3">
    <source>
        <dbReference type="ARBA" id="ARBA00022840"/>
    </source>
</evidence>
<dbReference type="AlphaFoldDB" id="A0A3G8LVX9"/>
<dbReference type="KEGG" id="slj:EGC82_08765"/>
<dbReference type="GO" id="GO:0007059">
    <property type="term" value="P:chromosome segregation"/>
    <property type="evidence" value="ECO:0007669"/>
    <property type="project" value="UniProtKB-UniRule"/>
</dbReference>
<dbReference type="RefSeq" id="WP_124730417.1">
    <property type="nucleotide sequence ID" value="NZ_CBCSKC010000010.1"/>
</dbReference>
<dbReference type="OrthoDB" id="9808768at2"/>
<gene>
    <name evidence="6 8" type="primary">smc</name>
    <name evidence="8" type="ORF">EGC82_08765</name>
</gene>
<feature type="domain" description="RecF/RecN/SMC N-terminal" evidence="7">
    <location>
        <begin position="3"/>
        <end position="290"/>
    </location>
</feature>
<sequence length="1144" mass="129168">MRLKQIKLAGFKSFVDPTKIPFDNALSAIIGPNGCGKSNVIDAVRWVLGESSAKHLRGDSMTDVIFNGSSSRKPISMAGVELVFENIQGRLAGQYASYQEISVKRQINRDSESTYFLNGQKCRRKDITDLFMGTGLGPRSYAIIEQGTISRLIESKPQELRVFIEEAAGISRYKERRRETENRIRHTRENLERLNDIRVELGTQLDKLSQQAKAALQYRELKNSERQLHSQLLVMRYQQLLQQTDKLDSEITERELKAEALAKNAQQGDTSIIQLKQQLAELSDGEHHLVEQYYQAGNTMTKLEQQLAHQQQQDTQLQQQIQLLQQQIQQADDSIVKMTDVHQRWVEQVNTQQPAHERANQTLEHIDEQVFAIEEACDDQQRQLTQYAEILATNKMQLALSQSTLSHQQQGLLQDEQHLSTSQIELAALAQQNNQQQLQNSEAELASIDQQLNDDQQQHSQLELTLIEQQQAVTLASDAYQTLKQSVTRHHSRLQFIDELLAEQTQDDGQQLWQVIEVVPGWEKAVDKVLQGLSQLPILAQGQTALLNVTAPLVGFEQQESVVYPALTTPVNLAPWLQHVVWAKSLSEAKVLLPSLTPDQYIATQEGFLIGHGFVLNHTQSAQSAIVLSQERLNLSQQLVVLEQQQASSQQALTLLTQSTVTTQVTLTQCQQRGHQLQIQQTKLHSLVSSLTQQAVDKRQKQQQYSQTIAKLEQQIADRQMQVDAFEEQILSLEDALLQAMNQHDAAQQAWQTSQAKLRETKTIRLEAANSVKQQQTQMQQHATQQALSEQKLKQKYEKKTELTNQLTQLQQMLLDNQQQRGQHDLSQLSTQLAQALEQQQALQQQLQLNRSQQAELQASLDSLVLMQKQQLVVLQDLTQTISTLKLRREGLKGQANGQLQLLQEQQIQLQQVIADIPELASVDVWSQQLEKVKQNILRLGAINLAAIDEFESQRERKAYLDSQDDDLNKGLAILEDAIRKIDKETRSRFKATFETVNHDLGLLFPKVFGGGKAYLALTGDDLLETGVTIMAQPPGKKNSTIHLLSGGEKALTALSLVFAIFRLNPAPFCMLDEVDAPLDDANVERFCRLLKEMSQSVQFIYISHNKITMEMADQLIGVTMHEPGVSRIVAVDIEAAVAMADAV</sequence>
<dbReference type="InterPro" id="IPR003395">
    <property type="entry name" value="RecF/RecN/SMC_N"/>
</dbReference>
<dbReference type="GO" id="GO:0030261">
    <property type="term" value="P:chromosome condensation"/>
    <property type="evidence" value="ECO:0007669"/>
    <property type="project" value="InterPro"/>
</dbReference>
<dbReference type="GO" id="GO:0003677">
    <property type="term" value="F:DNA binding"/>
    <property type="evidence" value="ECO:0007669"/>
    <property type="project" value="UniProtKB-UniRule"/>
</dbReference>
<comment type="similarity">
    <text evidence="6">Belongs to the SMC family.</text>
</comment>
<dbReference type="CDD" id="cd03278">
    <property type="entry name" value="ABC_SMC_barmotin"/>
    <property type="match status" value="2"/>
</dbReference>